<name>A0ABM7NLW5_9FIRM</name>
<dbReference type="Proteomes" id="UP000663623">
    <property type="component" value="Chromosome"/>
</dbReference>
<evidence type="ECO:0000313" key="1">
    <source>
        <dbReference type="EMBL" id="BCS81117.1"/>
    </source>
</evidence>
<keyword evidence="2" id="KW-1185">Reference proteome</keyword>
<dbReference type="RefSeq" id="WP_207182290.1">
    <property type="nucleotide sequence ID" value="NZ_AP024480.1"/>
</dbReference>
<sequence>MFIDTSSYIFLNDVFTQADRGLKKVSYEIIKNENGFSVNFSFTDNCKVNNIGVAFDLQDNELIFMPRLQRGKKGLVCNNSNIQMILLRVKNSFFLLKVYGILELNERYLRFATKLKERLLCIGFYHSFWIDEAADSFCYQNLLSVSEMKKGSNIKIEVKVQKGSSIYDCIENFDSKLKFFEVGINIESANKPNCVCTIDITRYSKMDIARRHQLSLIIPAKMLKFCFLYLPRKLENFELSYTSSLQSSSFYYLKILNGLKKSEILNLKESIEILATKESIYFNFYNKNLMLTSVKTYYHLPYILLLYIKLCSLLGAEINASIEKLIDEIEWYVMNKYKFFTDETLRNIEEFDRKFENEMYPNEVLTIYICYELYRFLFNYYEDLSYYKTSNDLKALLFLYYDFEHERFYKNNYSLKKEELLRIIEREDRR</sequence>
<dbReference type="EMBL" id="AP024480">
    <property type="protein sequence ID" value="BCS81117.1"/>
    <property type="molecule type" value="Genomic_DNA"/>
</dbReference>
<proteinExistence type="predicted"/>
<protein>
    <submittedName>
        <fullName evidence="1">Uncharacterized protein</fullName>
    </submittedName>
</protein>
<organism evidence="1 2">
    <name type="scientific">Caldicellulosiruptor diazotrophicus</name>
    <dbReference type="NCBI Taxonomy" id="2806205"/>
    <lineage>
        <taxon>Bacteria</taxon>
        <taxon>Bacillati</taxon>
        <taxon>Bacillota</taxon>
        <taxon>Bacillota incertae sedis</taxon>
        <taxon>Caldicellulosiruptorales</taxon>
        <taxon>Caldicellulosiruptoraceae</taxon>
        <taxon>Caldicellulosiruptor</taxon>
    </lineage>
</organism>
<evidence type="ECO:0000313" key="2">
    <source>
        <dbReference type="Proteomes" id="UP000663623"/>
    </source>
</evidence>
<accession>A0ABM7NLW5</accession>
<gene>
    <name evidence="1" type="ORF">CaldiYA01_10770</name>
</gene>
<reference evidence="1 2" key="1">
    <citation type="submission" date="2021-02" db="EMBL/GenBank/DDBJ databases">
        <title>Nitrogen-fixing ability and nitrogen fixation related genes of thermophilic fermentative bacteria in the genus Caldicellulosiruptor.</title>
        <authorList>
            <person name="Chen Y."/>
            <person name="Nishihara A."/>
            <person name="Haruta S."/>
        </authorList>
    </citation>
    <scope>NUCLEOTIDE SEQUENCE [LARGE SCALE GENOMIC DNA]</scope>
    <source>
        <strain evidence="1 2">YA01</strain>
    </source>
</reference>